<dbReference type="InterPro" id="IPR003439">
    <property type="entry name" value="ABC_transporter-like_ATP-bd"/>
</dbReference>
<protein>
    <submittedName>
        <fullName evidence="7">ATP-binding cassette sub-family F member 3</fullName>
    </submittedName>
</protein>
<accession>A0A4Z2DWD0</accession>
<name>A0A4Z2DWD0_SCHJA</name>
<evidence type="ECO:0000256" key="2">
    <source>
        <dbReference type="ARBA" id="ARBA00022737"/>
    </source>
</evidence>
<dbReference type="Pfam" id="PF26051">
    <property type="entry name" value="PWI_ABCF3"/>
    <property type="match status" value="1"/>
</dbReference>
<dbReference type="STRING" id="6182.A0A4Z2DWD0"/>
<gene>
    <name evidence="7" type="ORF">EWB00_003940</name>
</gene>
<organism evidence="7 8">
    <name type="scientific">Schistosoma japonicum</name>
    <name type="common">Blood fluke</name>
    <dbReference type="NCBI Taxonomy" id="6182"/>
    <lineage>
        <taxon>Eukaryota</taxon>
        <taxon>Metazoa</taxon>
        <taxon>Spiralia</taxon>
        <taxon>Lophotrochozoa</taxon>
        <taxon>Platyhelminthes</taxon>
        <taxon>Trematoda</taxon>
        <taxon>Digenea</taxon>
        <taxon>Strigeidida</taxon>
        <taxon>Schistosomatoidea</taxon>
        <taxon>Schistosomatidae</taxon>
        <taxon>Schistosoma</taxon>
    </lineage>
</organism>
<dbReference type="EMBL" id="SKCS01000025">
    <property type="protein sequence ID" value="TNN20520.1"/>
    <property type="molecule type" value="Genomic_DNA"/>
</dbReference>
<dbReference type="PANTHER" id="PTHR19211:SF117">
    <property type="entry name" value="ATP-BINDING CASSETTE SUB-FAMILY F MEMBER 3"/>
    <property type="match status" value="1"/>
</dbReference>
<comment type="caution">
    <text evidence="7">The sequence shown here is derived from an EMBL/GenBank/DDBJ whole genome shotgun (WGS) entry which is preliminary data.</text>
</comment>
<feature type="domain" description="ABC transporter" evidence="6">
    <location>
        <begin position="187"/>
        <end position="445"/>
    </location>
</feature>
<dbReference type="OrthoDB" id="2110130at2759"/>
<dbReference type="InterPro" id="IPR027417">
    <property type="entry name" value="P-loop_NTPase"/>
</dbReference>
<proteinExistence type="inferred from homology"/>
<dbReference type="InterPro" id="IPR050611">
    <property type="entry name" value="ABCF"/>
</dbReference>
<reference evidence="7 8" key="1">
    <citation type="submission" date="2019-03" db="EMBL/GenBank/DDBJ databases">
        <title>An improved genome assembly of the fluke Schistosoma japonicum.</title>
        <authorList>
            <person name="Hu W."/>
            <person name="Luo F."/>
            <person name="Yin M."/>
            <person name="Mo X."/>
            <person name="Sun C."/>
            <person name="Wu Q."/>
            <person name="Zhu B."/>
            <person name="Xiang M."/>
            <person name="Wang J."/>
            <person name="Wang Y."/>
            <person name="Zhang T."/>
            <person name="Xu B."/>
            <person name="Zheng H."/>
            <person name="Feng Z."/>
        </authorList>
    </citation>
    <scope>NUCLEOTIDE SEQUENCE [LARGE SCALE GENOMIC DNA]</scope>
    <source>
        <strain evidence="7">HuSjv2</strain>
        <tissue evidence="7">Worms</tissue>
    </source>
</reference>
<dbReference type="InterPro" id="IPR017871">
    <property type="entry name" value="ABC_transporter-like_CS"/>
</dbReference>
<evidence type="ECO:0000256" key="5">
    <source>
        <dbReference type="ARBA" id="ARBA00022990"/>
    </source>
</evidence>
<dbReference type="AlphaFoldDB" id="A0A4Z2DWD0"/>
<keyword evidence="5" id="KW-0007">Acetylation</keyword>
<dbReference type="InterPro" id="IPR058770">
    <property type="entry name" value="PWI_ABCF3"/>
</dbReference>
<dbReference type="Pfam" id="PF12848">
    <property type="entry name" value="ABC_tran_Xtn"/>
    <property type="match status" value="1"/>
</dbReference>
<dbReference type="Proteomes" id="UP000311919">
    <property type="component" value="Unassembled WGS sequence"/>
</dbReference>
<sequence length="739" mass="82800">MEPGNISIAVDLFKETFPSLDDDITSYIESILTENAEHFDSEFDVHDAIGGILDGFHSQDNDQKIKALCKNIYHLMKPPDRFVEKQTTLDAPVQMASLLDTFSERVVDNSSIWMMKKQSSTIVDSKKLEKAEAKIKEKQEKKALGGKPGNVGKTVEVKDEERATVSQQLDRRELVASLNVVSHVGDIRLENFDIAYGSRVLLQSANLSLTYGKRYGLVGRNGFGKTTLLRSLANGDLRLPPGVRVLHVEQEVVGDSTPALESVLQADTERHTLLTELSRLQTEMKKSSDTDQNLPNKNIPSGGTIESRVAEIYSRLNAIEADKAPARAAVVLHGLGFTPEMQNKPTKEFSGGWRMRLALAQALFAKPDLLLLDEPTNMLDMRAIIWLEDYLQSSSNILLIVSHDRSFLNTVATDIIHLNCKRLDAYRGNYDSFEQSRSERLLNQQREYESLKTEREHIQQFIDKFRYNAKRASLVQSRIKHLEKLPPLIPPEKEVKVVIRLPECEKLSPPLLQLDEVCFHYVPDKPILNHVNLSISPDSRISIVGENGAGKTTLLRLLLGDLEPTSGLRHAHRSLRIGYFSQHHVDQLDLKLNSLEFLMRKFPNQTEQVYRSQLSNFNITEMLALQPIGSLSGGQKSRVAFVAMCMSNPNMLVLDEPTNHLDVETIAGLSDALVNFPGGVVLVSHDERLIQAVCNEVWVCTRMGISPADAAKGSRVYSLPGGLEEYKKAVRVELVQLKV</sequence>
<feature type="domain" description="ABC transporter" evidence="6">
    <location>
        <begin position="512"/>
        <end position="727"/>
    </location>
</feature>
<keyword evidence="8" id="KW-1185">Reference proteome</keyword>
<dbReference type="InterPro" id="IPR003593">
    <property type="entry name" value="AAA+_ATPase"/>
</dbReference>
<keyword evidence="2" id="KW-0677">Repeat</keyword>
<evidence type="ECO:0000256" key="4">
    <source>
        <dbReference type="ARBA" id="ARBA00022840"/>
    </source>
</evidence>
<dbReference type="InterPro" id="IPR032781">
    <property type="entry name" value="ABC_tran_Xtn"/>
</dbReference>
<keyword evidence="3" id="KW-0547">Nucleotide-binding</keyword>
<dbReference type="SMART" id="SM00382">
    <property type="entry name" value="AAA"/>
    <property type="match status" value="2"/>
</dbReference>
<evidence type="ECO:0000256" key="3">
    <source>
        <dbReference type="ARBA" id="ARBA00022741"/>
    </source>
</evidence>
<dbReference type="Gene3D" id="3.40.50.300">
    <property type="entry name" value="P-loop containing nucleotide triphosphate hydrolases"/>
    <property type="match status" value="2"/>
</dbReference>
<evidence type="ECO:0000259" key="6">
    <source>
        <dbReference type="PROSITE" id="PS50893"/>
    </source>
</evidence>
<dbReference type="Pfam" id="PF00005">
    <property type="entry name" value="ABC_tran"/>
    <property type="match status" value="2"/>
</dbReference>
<dbReference type="FunFam" id="3.40.50.300:FF:000104">
    <property type="entry name" value="ATP-binding cassette sub-family F member 3"/>
    <property type="match status" value="1"/>
</dbReference>
<evidence type="ECO:0000256" key="1">
    <source>
        <dbReference type="ARBA" id="ARBA00011054"/>
    </source>
</evidence>
<dbReference type="PROSITE" id="PS00211">
    <property type="entry name" value="ABC_TRANSPORTER_1"/>
    <property type="match status" value="1"/>
</dbReference>
<dbReference type="CDD" id="cd03221">
    <property type="entry name" value="ABCF_EF-3"/>
    <property type="match status" value="2"/>
</dbReference>
<evidence type="ECO:0000313" key="8">
    <source>
        <dbReference type="Proteomes" id="UP000311919"/>
    </source>
</evidence>
<dbReference type="GO" id="GO:0005524">
    <property type="term" value="F:ATP binding"/>
    <property type="evidence" value="ECO:0007669"/>
    <property type="project" value="UniProtKB-KW"/>
</dbReference>
<dbReference type="SUPFAM" id="SSF52540">
    <property type="entry name" value="P-loop containing nucleoside triphosphate hydrolases"/>
    <property type="match status" value="2"/>
</dbReference>
<keyword evidence="4 7" id="KW-0067">ATP-binding</keyword>
<dbReference type="PROSITE" id="PS50893">
    <property type="entry name" value="ABC_TRANSPORTER_2"/>
    <property type="match status" value="2"/>
</dbReference>
<evidence type="ECO:0000313" key="7">
    <source>
        <dbReference type="EMBL" id="TNN20520.1"/>
    </source>
</evidence>
<dbReference type="GO" id="GO:0016887">
    <property type="term" value="F:ATP hydrolysis activity"/>
    <property type="evidence" value="ECO:0007669"/>
    <property type="project" value="InterPro"/>
</dbReference>
<dbReference type="FunFam" id="3.40.50.300:FF:000011">
    <property type="entry name" value="Putative ABC transporter ATP-binding component"/>
    <property type="match status" value="1"/>
</dbReference>
<dbReference type="PANTHER" id="PTHR19211">
    <property type="entry name" value="ATP-BINDING TRANSPORT PROTEIN-RELATED"/>
    <property type="match status" value="1"/>
</dbReference>
<comment type="similarity">
    <text evidence="1">Belongs to the ABC transporter superfamily. ABCF family. EF3 subfamily.</text>
</comment>